<dbReference type="SUPFAM" id="SSF51556">
    <property type="entry name" value="Metallo-dependent hydrolases"/>
    <property type="match status" value="1"/>
</dbReference>
<dbReference type="PANTHER" id="PTHR47345:SF1">
    <property type="entry name" value="CUT9-INTERACTING PROTEIN SCN1"/>
    <property type="match status" value="1"/>
</dbReference>
<reference evidence="3" key="1">
    <citation type="submission" date="2017-02" db="EMBL/GenBank/DDBJ databases">
        <authorList>
            <person name="Tafer H."/>
            <person name="Lopandic K."/>
        </authorList>
    </citation>
    <scope>NUCLEOTIDE SEQUENCE [LARGE SCALE GENOMIC DNA]</scope>
    <source>
        <strain evidence="3">CBS 366.77</strain>
    </source>
</reference>
<dbReference type="AlphaFoldDB" id="A0A3A2ZG12"/>
<feature type="compositionally biased region" description="Pro residues" evidence="1">
    <location>
        <begin position="229"/>
        <end position="241"/>
    </location>
</feature>
<evidence type="ECO:0000313" key="3">
    <source>
        <dbReference type="Proteomes" id="UP000266188"/>
    </source>
</evidence>
<keyword evidence="3" id="KW-1185">Reference proteome</keyword>
<sequence>MATRGEDQDLVAQVANSLGKGKLTDTQKQVRVVPCFGWHPWFSHQIIQDDLASSDLSSTDSKRTHYKKVLTPSPDDEDFISALPDPKPLSQFISETRERLLAYPSALVGEIGLDRSFRLPNPWTQEEIKNRDKSLTPGSREGRSLSPYRVHMDHQKAVLRAQLHLAGELHRAVSIHSVQAHGVVFDVLKELWSGYERKRPSRRERTRRRSAELAHAGSDIEEDGKNHPPEPTGQPPLPFPPRICMHSYSGPPDPIKQFLKRENPSDVYFSFSSVINFSGPSAQKVIDTIKALPDDRVLIESDLHTAGPVMDDMLEEVARNICKLRGWPLHDGVQRFADNWKRFAHG</sequence>
<name>A0A3A2ZG12_9EURO</name>
<dbReference type="EMBL" id="MVGC01000185">
    <property type="protein sequence ID" value="RJE22118.1"/>
    <property type="molecule type" value="Genomic_DNA"/>
</dbReference>
<dbReference type="InterPro" id="IPR001130">
    <property type="entry name" value="TatD-like"/>
</dbReference>
<dbReference type="Pfam" id="PF01026">
    <property type="entry name" value="TatD_DNase"/>
    <property type="match status" value="1"/>
</dbReference>
<dbReference type="PANTHER" id="PTHR47345">
    <property type="entry name" value="CUT9-INTERACTING PROTEIN SCN1"/>
    <property type="match status" value="1"/>
</dbReference>
<feature type="region of interest" description="Disordered" evidence="1">
    <location>
        <begin position="124"/>
        <end position="146"/>
    </location>
</feature>
<accession>A0A3A2ZG12</accession>
<dbReference type="GO" id="GO:0016788">
    <property type="term" value="F:hydrolase activity, acting on ester bonds"/>
    <property type="evidence" value="ECO:0007669"/>
    <property type="project" value="InterPro"/>
</dbReference>
<comment type="caution">
    <text evidence="2">The sequence shown here is derived from an EMBL/GenBank/DDBJ whole genome shotgun (WGS) entry which is preliminary data.</text>
</comment>
<feature type="compositionally biased region" description="Basic residues" evidence="1">
    <location>
        <begin position="199"/>
        <end position="208"/>
    </location>
</feature>
<protein>
    <submittedName>
        <fullName evidence="2">Cut9 interacting protein Scn1</fullName>
    </submittedName>
</protein>
<organism evidence="2 3">
    <name type="scientific">Aspergillus sclerotialis</name>
    <dbReference type="NCBI Taxonomy" id="2070753"/>
    <lineage>
        <taxon>Eukaryota</taxon>
        <taxon>Fungi</taxon>
        <taxon>Dikarya</taxon>
        <taxon>Ascomycota</taxon>
        <taxon>Pezizomycotina</taxon>
        <taxon>Eurotiomycetes</taxon>
        <taxon>Eurotiomycetidae</taxon>
        <taxon>Eurotiales</taxon>
        <taxon>Aspergillaceae</taxon>
        <taxon>Aspergillus</taxon>
        <taxon>Aspergillus subgen. Polypaecilum</taxon>
    </lineage>
</organism>
<dbReference type="InterPro" id="IPR053044">
    <property type="entry name" value="Metallo-hydrolase/TatD-type"/>
</dbReference>
<evidence type="ECO:0000313" key="2">
    <source>
        <dbReference type="EMBL" id="RJE22118.1"/>
    </source>
</evidence>
<evidence type="ECO:0000256" key="1">
    <source>
        <dbReference type="SAM" id="MobiDB-lite"/>
    </source>
</evidence>
<gene>
    <name evidence="2" type="ORF">PHISCL_05557</name>
</gene>
<feature type="region of interest" description="Disordered" evidence="1">
    <location>
        <begin position="198"/>
        <end position="246"/>
    </location>
</feature>
<proteinExistence type="predicted"/>
<dbReference type="OrthoDB" id="413993at2759"/>
<dbReference type="Gene3D" id="3.20.20.140">
    <property type="entry name" value="Metal-dependent hydrolases"/>
    <property type="match status" value="1"/>
</dbReference>
<dbReference type="Proteomes" id="UP000266188">
    <property type="component" value="Unassembled WGS sequence"/>
</dbReference>
<dbReference type="InterPro" id="IPR032466">
    <property type="entry name" value="Metal_Hydrolase"/>
</dbReference>